<dbReference type="InterPro" id="IPR022894">
    <property type="entry name" value="Oligoribonuclease"/>
</dbReference>
<protein>
    <submittedName>
        <fullName evidence="2">1-phosphatidylinositol 3-phosphate 5-kinase-like</fullName>
    </submittedName>
</protein>
<accession>A0AAV4F3M2</accession>
<evidence type="ECO:0000256" key="1">
    <source>
        <dbReference type="ARBA" id="ARBA00022722"/>
    </source>
</evidence>
<keyword evidence="1" id="KW-0540">Nuclease</keyword>
<dbReference type="AlphaFoldDB" id="A0AAV4F3M2"/>
<dbReference type="InterPro" id="IPR036390">
    <property type="entry name" value="WH_DNA-bd_sf"/>
</dbReference>
<dbReference type="SUPFAM" id="SSF46785">
    <property type="entry name" value="Winged helix' DNA-binding domain"/>
    <property type="match status" value="1"/>
</dbReference>
<dbReference type="PANTHER" id="PTHR11046:SF29">
    <property type="match status" value="1"/>
</dbReference>
<gene>
    <name evidence="2" type="ORF">ElyMa_003710800</name>
</gene>
<dbReference type="InterPro" id="IPR036388">
    <property type="entry name" value="WH-like_DNA-bd_sf"/>
</dbReference>
<sequence>MAHVLLAFHTYSLKELKTHGDVLGLDFSAYKNPLEKFLKYASDIFGPVGDYRGVRDVWLEDCRQRNVKSIVSNYKDNRFNGLFHVSGQIFYHHFDFIRILQNHKNSNFRQTTVLNGLKNKNFILLLKCLGLYYYKITGPYWHAITSGKYSYPQVRPVVKNLHQTLKTWKEEPASIFSPSKLCLPQLPTPSVDFETPPNKEDEQMFYSFVSIIAQGFLNALEAQVPDFLADNADAEHVSTCEYAPATNLVCERGLGMLDASQRKRPNASLHHHSTVVALKQTRTGGLYPWLQHLSAPVRDLLWKKARKGGQELRKKHMARDLATQRECHRLSQIQPSASRDGKSTRCMKIPHLDLPNEDDVLQKDAWIAVAYPQRWYTGGIRVCTYCCQVVQRYAQQSTTTGDFRALEDLRAISQSCNESGNFEFVQNPLSPRLSLGIEELSTPVRGEQLPEIPTVPELSTPFDLTPQSDFSSQESLLLESKLLIQDSVQLRELWRQICDIENGVETQTLRIRLRTYTNCIVGRELVDWLIKADKAATR</sequence>
<keyword evidence="1" id="KW-0378">Hydrolase</keyword>
<dbReference type="GO" id="GO:0000175">
    <property type="term" value="F:3'-5'-RNA exonuclease activity"/>
    <property type="evidence" value="ECO:0007669"/>
    <property type="project" value="InterPro"/>
</dbReference>
<comment type="caution">
    <text evidence="2">The sequence shown here is derived from an EMBL/GenBank/DDBJ whole genome shotgun (WGS) entry which is preliminary data.</text>
</comment>
<keyword evidence="3" id="KW-1185">Reference proteome</keyword>
<evidence type="ECO:0000313" key="2">
    <source>
        <dbReference type="EMBL" id="GFR67624.1"/>
    </source>
</evidence>
<evidence type="ECO:0000313" key="3">
    <source>
        <dbReference type="Proteomes" id="UP000762676"/>
    </source>
</evidence>
<dbReference type="PANTHER" id="PTHR11046">
    <property type="entry name" value="OLIGORIBONUCLEASE, MITOCHONDRIAL"/>
    <property type="match status" value="1"/>
</dbReference>
<name>A0AAV4F3M2_9GAST</name>
<dbReference type="Proteomes" id="UP000762676">
    <property type="component" value="Unassembled WGS sequence"/>
</dbReference>
<reference evidence="2 3" key="1">
    <citation type="journal article" date="2021" name="Elife">
        <title>Chloroplast acquisition without the gene transfer in kleptoplastic sea slugs, Plakobranchus ocellatus.</title>
        <authorList>
            <person name="Maeda T."/>
            <person name="Takahashi S."/>
            <person name="Yoshida T."/>
            <person name="Shimamura S."/>
            <person name="Takaki Y."/>
            <person name="Nagai Y."/>
            <person name="Toyoda A."/>
            <person name="Suzuki Y."/>
            <person name="Arimoto A."/>
            <person name="Ishii H."/>
            <person name="Satoh N."/>
            <person name="Nishiyama T."/>
            <person name="Hasebe M."/>
            <person name="Maruyama T."/>
            <person name="Minagawa J."/>
            <person name="Obokata J."/>
            <person name="Shigenobu S."/>
        </authorList>
    </citation>
    <scope>NUCLEOTIDE SEQUENCE [LARGE SCALE GENOMIC DNA]</scope>
</reference>
<dbReference type="EMBL" id="BMAT01007608">
    <property type="protein sequence ID" value="GFR67624.1"/>
    <property type="molecule type" value="Genomic_DNA"/>
</dbReference>
<organism evidence="2 3">
    <name type="scientific">Elysia marginata</name>
    <dbReference type="NCBI Taxonomy" id="1093978"/>
    <lineage>
        <taxon>Eukaryota</taxon>
        <taxon>Metazoa</taxon>
        <taxon>Spiralia</taxon>
        <taxon>Lophotrochozoa</taxon>
        <taxon>Mollusca</taxon>
        <taxon>Gastropoda</taxon>
        <taxon>Heterobranchia</taxon>
        <taxon>Euthyneura</taxon>
        <taxon>Panpulmonata</taxon>
        <taxon>Sacoglossa</taxon>
        <taxon>Placobranchoidea</taxon>
        <taxon>Plakobranchidae</taxon>
        <taxon>Elysia</taxon>
    </lineage>
</organism>
<dbReference type="Gene3D" id="1.10.10.10">
    <property type="entry name" value="Winged helix-like DNA-binding domain superfamily/Winged helix DNA-binding domain"/>
    <property type="match status" value="1"/>
</dbReference>
<proteinExistence type="predicted"/>